<dbReference type="Gene3D" id="1.20.1260.60">
    <property type="entry name" value="Vacuolar protein sorting-associated protein Ist1"/>
    <property type="match status" value="1"/>
</dbReference>
<comment type="similarity">
    <text evidence="1">Belongs to the IST1 family.</text>
</comment>
<dbReference type="PANTHER" id="PTHR12161:SF5">
    <property type="entry name" value="IST1 HOMOLOG"/>
    <property type="match status" value="1"/>
</dbReference>
<dbReference type="Pfam" id="PF03398">
    <property type="entry name" value="Ist1"/>
    <property type="match status" value="1"/>
</dbReference>
<dbReference type="InterPro" id="IPR042277">
    <property type="entry name" value="IST1-like"/>
</dbReference>
<feature type="region of interest" description="Disordered" evidence="2">
    <location>
        <begin position="270"/>
        <end position="317"/>
    </location>
</feature>
<sequence>MFGGFSATKTKPQLKMAVSRFGILTNKKSALMKQQMREIAKLLAEDPPKEEKAKIRAEALIRDDNTIEAYEILQLTCELLAERIKLVASEKKCPEDLVSSISTLLWASSRVDIPELVAVKKQFTRKYGRDFVEHAMENHGGILNERIVAKLSVQPPTAFLVQTYLEKISDEFDVGWKPTVRLLATELAEPMAAPIGYSVQVAQGTGLTPASISGEGTYNTSNVSTNDTHKDGMLPPYATSIPLVPAAAMPAPSENGDVSILTADDQDIYVPAAPSNMGRNSNAKSDLKDDKSSGNNNDDNNGATYEDLQAQFSQLKR</sequence>
<evidence type="ECO:0000313" key="3">
    <source>
        <dbReference type="EMBL" id="CAD9688516.1"/>
    </source>
</evidence>
<accession>A0A7S2S3H6</accession>
<evidence type="ECO:0008006" key="4">
    <source>
        <dbReference type="Google" id="ProtNLM"/>
    </source>
</evidence>
<dbReference type="EMBL" id="HBHI01022819">
    <property type="protein sequence ID" value="CAD9688516.1"/>
    <property type="molecule type" value="Transcribed_RNA"/>
</dbReference>
<gene>
    <name evidence="3" type="ORF">EANT1437_LOCUS11742</name>
</gene>
<dbReference type="AlphaFoldDB" id="A0A7S2S3H6"/>
<evidence type="ECO:0000256" key="2">
    <source>
        <dbReference type="SAM" id="MobiDB-lite"/>
    </source>
</evidence>
<evidence type="ECO:0000256" key="1">
    <source>
        <dbReference type="ARBA" id="ARBA00005536"/>
    </source>
</evidence>
<dbReference type="InterPro" id="IPR005061">
    <property type="entry name" value="Ist1"/>
</dbReference>
<proteinExistence type="inferred from homology"/>
<protein>
    <recommendedName>
        <fullName evidence="4">IST1 homolog</fullName>
    </recommendedName>
</protein>
<organism evidence="3">
    <name type="scientific">Eucampia antarctica</name>
    <dbReference type="NCBI Taxonomy" id="49252"/>
    <lineage>
        <taxon>Eukaryota</taxon>
        <taxon>Sar</taxon>
        <taxon>Stramenopiles</taxon>
        <taxon>Ochrophyta</taxon>
        <taxon>Bacillariophyta</taxon>
        <taxon>Mediophyceae</taxon>
        <taxon>Biddulphiophycidae</taxon>
        <taxon>Hemiaulales</taxon>
        <taxon>Hemiaulaceae</taxon>
        <taxon>Eucampia</taxon>
    </lineage>
</organism>
<reference evidence="3" key="1">
    <citation type="submission" date="2021-01" db="EMBL/GenBank/DDBJ databases">
        <authorList>
            <person name="Corre E."/>
            <person name="Pelletier E."/>
            <person name="Niang G."/>
            <person name="Scheremetjew M."/>
            <person name="Finn R."/>
            <person name="Kale V."/>
            <person name="Holt S."/>
            <person name="Cochrane G."/>
            <person name="Meng A."/>
            <person name="Brown T."/>
            <person name="Cohen L."/>
        </authorList>
    </citation>
    <scope>NUCLEOTIDE SEQUENCE</scope>
    <source>
        <strain evidence="3">CCMP1452</strain>
    </source>
</reference>
<dbReference type="PANTHER" id="PTHR12161">
    <property type="entry name" value="IST1 FAMILY MEMBER"/>
    <property type="match status" value="1"/>
</dbReference>
<dbReference type="FunFam" id="1.20.1260.60:FF:000002">
    <property type="entry name" value="Vacuolar protein sorting-associated protein IST1"/>
    <property type="match status" value="1"/>
</dbReference>
<name>A0A7S2S3H6_9STRA</name>
<dbReference type="GO" id="GO:0015031">
    <property type="term" value="P:protein transport"/>
    <property type="evidence" value="ECO:0007669"/>
    <property type="project" value="InterPro"/>
</dbReference>